<dbReference type="CDD" id="cd17535">
    <property type="entry name" value="REC_NarL-like"/>
    <property type="match status" value="1"/>
</dbReference>
<evidence type="ECO:0000259" key="6">
    <source>
        <dbReference type="PROSITE" id="PS50043"/>
    </source>
</evidence>
<evidence type="ECO:0000313" key="9">
    <source>
        <dbReference type="Proteomes" id="UP001303946"/>
    </source>
</evidence>
<dbReference type="SUPFAM" id="SSF52172">
    <property type="entry name" value="CheY-like"/>
    <property type="match status" value="1"/>
</dbReference>
<dbReference type="Proteomes" id="UP001303946">
    <property type="component" value="Chromosome"/>
</dbReference>
<dbReference type="PROSITE" id="PS50043">
    <property type="entry name" value="HTH_LUXR_2"/>
    <property type="match status" value="1"/>
</dbReference>
<protein>
    <submittedName>
        <fullName evidence="8">Response regulator transcription factor</fullName>
    </submittedName>
</protein>
<keyword evidence="9" id="KW-1185">Reference proteome</keyword>
<evidence type="ECO:0000256" key="5">
    <source>
        <dbReference type="PROSITE-ProRule" id="PRU00169"/>
    </source>
</evidence>
<dbReference type="SUPFAM" id="SSF46894">
    <property type="entry name" value="C-terminal effector domain of the bipartite response regulators"/>
    <property type="match status" value="1"/>
</dbReference>
<dbReference type="InterPro" id="IPR001789">
    <property type="entry name" value="Sig_transdc_resp-reg_receiver"/>
</dbReference>
<dbReference type="InterPro" id="IPR058245">
    <property type="entry name" value="NreC/VraR/RcsB-like_REC"/>
</dbReference>
<feature type="domain" description="Response regulatory" evidence="7">
    <location>
        <begin position="7"/>
        <end position="123"/>
    </location>
</feature>
<dbReference type="RefSeq" id="WP_316702996.1">
    <property type="nucleotide sequence ID" value="NZ_CP136336.1"/>
</dbReference>
<keyword evidence="3" id="KW-0238">DNA-binding</keyword>
<evidence type="ECO:0000256" key="1">
    <source>
        <dbReference type="ARBA" id="ARBA00022553"/>
    </source>
</evidence>
<evidence type="ECO:0000313" key="8">
    <source>
        <dbReference type="EMBL" id="WOB10098.1"/>
    </source>
</evidence>
<accession>A0ABZ0CYQ3</accession>
<reference evidence="8 9" key="1">
    <citation type="submission" date="2023-10" db="EMBL/GenBank/DDBJ databases">
        <title>Bacteria for the degradation of biodegradable plastic PBAT(Polybutylene adipate terephthalate).</title>
        <authorList>
            <person name="Weon H.-Y."/>
            <person name="Yeon J."/>
        </authorList>
    </citation>
    <scope>NUCLEOTIDE SEQUENCE [LARGE SCALE GENOMIC DNA]</scope>
    <source>
        <strain evidence="8 9">SBD 7-3</strain>
    </source>
</reference>
<feature type="modified residue" description="4-aspartylphosphate" evidence="5">
    <location>
        <position position="58"/>
    </location>
</feature>
<dbReference type="SMART" id="SM00448">
    <property type="entry name" value="REC"/>
    <property type="match status" value="1"/>
</dbReference>
<dbReference type="Pfam" id="PF00196">
    <property type="entry name" value="GerE"/>
    <property type="match status" value="1"/>
</dbReference>
<dbReference type="InterPro" id="IPR039420">
    <property type="entry name" value="WalR-like"/>
</dbReference>
<dbReference type="PANTHER" id="PTHR43214:SF41">
    <property type="entry name" value="NITRATE_NITRITE RESPONSE REGULATOR PROTEIN NARP"/>
    <property type="match status" value="1"/>
</dbReference>
<dbReference type="PANTHER" id="PTHR43214">
    <property type="entry name" value="TWO-COMPONENT RESPONSE REGULATOR"/>
    <property type="match status" value="1"/>
</dbReference>
<evidence type="ECO:0000256" key="4">
    <source>
        <dbReference type="ARBA" id="ARBA00023163"/>
    </source>
</evidence>
<dbReference type="SMART" id="SM00421">
    <property type="entry name" value="HTH_LUXR"/>
    <property type="match status" value="1"/>
</dbReference>
<dbReference type="PROSITE" id="PS00622">
    <property type="entry name" value="HTH_LUXR_1"/>
    <property type="match status" value="1"/>
</dbReference>
<evidence type="ECO:0000256" key="3">
    <source>
        <dbReference type="ARBA" id="ARBA00023125"/>
    </source>
</evidence>
<dbReference type="CDD" id="cd06170">
    <property type="entry name" value="LuxR_C_like"/>
    <property type="match status" value="1"/>
</dbReference>
<dbReference type="InterPro" id="IPR011006">
    <property type="entry name" value="CheY-like_superfamily"/>
</dbReference>
<gene>
    <name evidence="8" type="ORF">RXV79_08535</name>
</gene>
<dbReference type="Gene3D" id="3.40.50.2300">
    <property type="match status" value="1"/>
</dbReference>
<keyword evidence="4" id="KW-0804">Transcription</keyword>
<dbReference type="InterPro" id="IPR016032">
    <property type="entry name" value="Sig_transdc_resp-reg_C-effctor"/>
</dbReference>
<keyword evidence="1 5" id="KW-0597">Phosphoprotein</keyword>
<feature type="domain" description="HTH luxR-type" evidence="6">
    <location>
        <begin position="140"/>
        <end position="205"/>
    </location>
</feature>
<sequence length="207" mass="22655">MNTPLIRLCIVDDHPLVREGLKARLSTVAEFEVVAEAEDAEATLAMLAADQPDIVLMDIGMKAVNGIELTRIVSQRHPDVSVLILSMYDNPEYVAQAMQAGARGYVLKDSPSAQIVSAIQSVAAGGTFFSPSIANGLFSPKSPERCLSMREQEILSLLARGLSSKHIAKQLDISVRTVESHRQSIKRKLNIDGQAELIKFAVERFRL</sequence>
<organism evidence="8 9">
    <name type="scientific">Piscinibacter gummiphilus</name>
    <dbReference type="NCBI Taxonomy" id="946333"/>
    <lineage>
        <taxon>Bacteria</taxon>
        <taxon>Pseudomonadati</taxon>
        <taxon>Pseudomonadota</taxon>
        <taxon>Betaproteobacteria</taxon>
        <taxon>Burkholderiales</taxon>
        <taxon>Sphaerotilaceae</taxon>
        <taxon>Piscinibacter</taxon>
    </lineage>
</organism>
<dbReference type="EMBL" id="CP136336">
    <property type="protein sequence ID" value="WOB10098.1"/>
    <property type="molecule type" value="Genomic_DNA"/>
</dbReference>
<evidence type="ECO:0000259" key="7">
    <source>
        <dbReference type="PROSITE" id="PS50110"/>
    </source>
</evidence>
<dbReference type="InterPro" id="IPR000792">
    <property type="entry name" value="Tscrpt_reg_LuxR_C"/>
</dbReference>
<evidence type="ECO:0000256" key="2">
    <source>
        <dbReference type="ARBA" id="ARBA00023015"/>
    </source>
</evidence>
<keyword evidence="2" id="KW-0805">Transcription regulation</keyword>
<dbReference type="PRINTS" id="PR00038">
    <property type="entry name" value="HTHLUXR"/>
</dbReference>
<dbReference type="PROSITE" id="PS50110">
    <property type="entry name" value="RESPONSE_REGULATORY"/>
    <property type="match status" value="1"/>
</dbReference>
<name>A0ABZ0CYQ3_9BURK</name>
<dbReference type="Pfam" id="PF00072">
    <property type="entry name" value="Response_reg"/>
    <property type="match status" value="1"/>
</dbReference>
<proteinExistence type="predicted"/>